<organism evidence="2 3">
    <name type="scientific">Periconia digitata</name>
    <dbReference type="NCBI Taxonomy" id="1303443"/>
    <lineage>
        <taxon>Eukaryota</taxon>
        <taxon>Fungi</taxon>
        <taxon>Dikarya</taxon>
        <taxon>Ascomycota</taxon>
        <taxon>Pezizomycotina</taxon>
        <taxon>Dothideomycetes</taxon>
        <taxon>Pleosporomycetidae</taxon>
        <taxon>Pleosporales</taxon>
        <taxon>Massarineae</taxon>
        <taxon>Periconiaceae</taxon>
        <taxon>Periconia</taxon>
    </lineage>
</organism>
<dbReference type="Proteomes" id="UP001152607">
    <property type="component" value="Unassembled WGS sequence"/>
</dbReference>
<comment type="caution">
    <text evidence="2">The sequence shown here is derived from an EMBL/GenBank/DDBJ whole genome shotgun (WGS) entry which is preliminary data.</text>
</comment>
<gene>
    <name evidence="2" type="ORF">PDIGIT_LOCUS6490</name>
</gene>
<keyword evidence="3" id="KW-1185">Reference proteome</keyword>
<dbReference type="AlphaFoldDB" id="A0A9W4UEW5"/>
<dbReference type="EMBL" id="CAOQHR010000004">
    <property type="protein sequence ID" value="CAI6333452.1"/>
    <property type="molecule type" value="Genomic_DNA"/>
</dbReference>
<evidence type="ECO:0000313" key="3">
    <source>
        <dbReference type="Proteomes" id="UP001152607"/>
    </source>
</evidence>
<accession>A0A9W4UEW5</accession>
<name>A0A9W4UEW5_9PLEO</name>
<reference evidence="2" key="1">
    <citation type="submission" date="2023-01" db="EMBL/GenBank/DDBJ databases">
        <authorList>
            <person name="Van Ghelder C."/>
            <person name="Rancurel C."/>
        </authorList>
    </citation>
    <scope>NUCLEOTIDE SEQUENCE</scope>
    <source>
        <strain evidence="2">CNCM I-4278</strain>
    </source>
</reference>
<protein>
    <submittedName>
        <fullName evidence="2">Uncharacterized protein</fullName>
    </submittedName>
</protein>
<evidence type="ECO:0000256" key="1">
    <source>
        <dbReference type="SAM" id="MobiDB-lite"/>
    </source>
</evidence>
<feature type="region of interest" description="Disordered" evidence="1">
    <location>
        <begin position="21"/>
        <end position="41"/>
    </location>
</feature>
<sequence length="58" mass="6253">MDDSLLSVRLASSSIIITPDTSISEGGSNFPTENEEDNFDAKKNSSLPVVLRTRLVQG</sequence>
<evidence type="ECO:0000313" key="2">
    <source>
        <dbReference type="EMBL" id="CAI6333452.1"/>
    </source>
</evidence>
<proteinExistence type="predicted"/>